<keyword evidence="7 10" id="KW-0472">Membrane</keyword>
<dbReference type="PANTHER" id="PTHR24025:SF23">
    <property type="entry name" value="NEURAL-CADHERIN"/>
    <property type="match status" value="1"/>
</dbReference>
<comment type="subcellular location">
    <subcellularLocation>
        <location evidence="1">Membrane</location>
    </subcellularLocation>
</comment>
<dbReference type="SMART" id="SM00112">
    <property type="entry name" value="CA"/>
    <property type="match status" value="4"/>
</dbReference>
<dbReference type="OMA" id="CENTITA"/>
<sequence>MLWSGSKRCRWICIGCDDGFVVGKVVRVADGDIVRLVVRDADGLVVGDVVGLILAQPVINNQPITGSLPEATFLQTAIVDINCTDAVDPVNGRVAVNLVDVTSSPSPGHCSACFQVFNLNTAVPNEWKLYFVPGDLDYFTASRYDIRVQCKDSADMLSPLVIIGINVIPNAPPYFSPIYQTINITNSGNRTAGFSIYTATAVDTNSDSLFYTMTTSVTSDIFQINSATGEITLIKPLGGLCRNNLLIYIEAVDNVNPERARLTLNINFLQMNLPAVITNMNRVVSIQENRNVKRIPVNRFDIYQPNFSCTLTVQVSTMQTKITYNPIEGAIDISTLNYEVDSNTNITVQCTDGLCLSTTKWLYIQILDVNDVPSLNPPSQSLTASEGFINTVPNLIVKDEDVNDPHKFEIVSITPVTAGFEIYPDTGRLITTVDFRVDKNNQIVLDFLIAAEDTKGKESTNNVSIRLTVYDINDHRPKLDKSSFEFTLEECHPLGVLAQLTATDEDGGNNAQITYENIIKGPITVSSNGTISLTSPPVAGSFTTLESYAVDKGLNPGVLKSPTPAVITVIGIPCPTVSTIPPVTDVPTPSIVPPTTPVPQPTLPPNERKNNVKDMLWIAGSCVLGLLIAAILIFILYRCHKAARSRQRNISKSMTDLTPRKREKPIKLDKVRRRSSVMAENPPDAPKQTQNDYFNNDVKDTYRENYKKKDLPSAVETT</sequence>
<name>V4BF29_LOTGI</name>
<feature type="transmembrane region" description="Helical" evidence="10">
    <location>
        <begin position="615"/>
        <end position="637"/>
    </location>
</feature>
<feature type="compositionally biased region" description="Basic and acidic residues" evidence="9">
    <location>
        <begin position="697"/>
        <end position="711"/>
    </location>
</feature>
<evidence type="ECO:0000256" key="1">
    <source>
        <dbReference type="ARBA" id="ARBA00004370"/>
    </source>
</evidence>
<dbReference type="PRINTS" id="PR00205">
    <property type="entry name" value="CADHERIN"/>
</dbReference>
<evidence type="ECO:0000256" key="6">
    <source>
        <dbReference type="ARBA" id="ARBA00022989"/>
    </source>
</evidence>
<dbReference type="Proteomes" id="UP000030746">
    <property type="component" value="Unassembled WGS sequence"/>
</dbReference>
<keyword evidence="2 10" id="KW-0812">Transmembrane</keyword>
<evidence type="ECO:0000256" key="7">
    <source>
        <dbReference type="ARBA" id="ARBA00023136"/>
    </source>
</evidence>
<gene>
    <name evidence="12" type="ORF">LOTGIDRAFT_166623</name>
</gene>
<dbReference type="InterPro" id="IPR015919">
    <property type="entry name" value="Cadherin-like_sf"/>
</dbReference>
<keyword evidence="5" id="KW-0130">Cell adhesion</keyword>
<organism evidence="12 13">
    <name type="scientific">Lottia gigantea</name>
    <name type="common">Giant owl limpet</name>
    <dbReference type="NCBI Taxonomy" id="225164"/>
    <lineage>
        <taxon>Eukaryota</taxon>
        <taxon>Metazoa</taxon>
        <taxon>Spiralia</taxon>
        <taxon>Lophotrochozoa</taxon>
        <taxon>Mollusca</taxon>
        <taxon>Gastropoda</taxon>
        <taxon>Patellogastropoda</taxon>
        <taxon>Lottioidea</taxon>
        <taxon>Lottiidae</taxon>
        <taxon>Lottia</taxon>
    </lineage>
</organism>
<dbReference type="GO" id="GO:0005509">
    <property type="term" value="F:calcium ion binding"/>
    <property type="evidence" value="ECO:0007669"/>
    <property type="project" value="UniProtKB-UniRule"/>
</dbReference>
<dbReference type="InterPro" id="IPR002126">
    <property type="entry name" value="Cadherin-like_dom"/>
</dbReference>
<keyword evidence="6 10" id="KW-1133">Transmembrane helix</keyword>
<dbReference type="GO" id="GO:0005911">
    <property type="term" value="C:cell-cell junction"/>
    <property type="evidence" value="ECO:0007669"/>
    <property type="project" value="TreeGrafter"/>
</dbReference>
<evidence type="ECO:0000313" key="12">
    <source>
        <dbReference type="EMBL" id="ESO87469.1"/>
    </source>
</evidence>
<feature type="domain" description="Cadherin" evidence="11">
    <location>
        <begin position="392"/>
        <end position="479"/>
    </location>
</feature>
<evidence type="ECO:0000256" key="8">
    <source>
        <dbReference type="PROSITE-ProRule" id="PRU00043"/>
    </source>
</evidence>
<keyword evidence="4 8" id="KW-0106">Calcium</keyword>
<evidence type="ECO:0000313" key="13">
    <source>
        <dbReference type="Proteomes" id="UP000030746"/>
    </source>
</evidence>
<dbReference type="PROSITE" id="PS00232">
    <property type="entry name" value="CADHERIN_1"/>
    <property type="match status" value="1"/>
</dbReference>
<feature type="region of interest" description="Disordered" evidence="9">
    <location>
        <begin position="647"/>
        <end position="718"/>
    </location>
</feature>
<dbReference type="GO" id="GO:0005886">
    <property type="term" value="C:plasma membrane"/>
    <property type="evidence" value="ECO:0007669"/>
    <property type="project" value="InterPro"/>
</dbReference>
<dbReference type="KEGG" id="lgi:LOTGIDRAFT_166623"/>
<dbReference type="AlphaFoldDB" id="V4BF29"/>
<dbReference type="SUPFAM" id="SSF49313">
    <property type="entry name" value="Cadherin-like"/>
    <property type="match status" value="3"/>
</dbReference>
<evidence type="ECO:0000256" key="9">
    <source>
        <dbReference type="SAM" id="MobiDB-lite"/>
    </source>
</evidence>
<evidence type="ECO:0000256" key="5">
    <source>
        <dbReference type="ARBA" id="ARBA00022889"/>
    </source>
</evidence>
<protein>
    <recommendedName>
        <fullName evidence="11">Cadherin domain-containing protein</fullName>
    </recommendedName>
</protein>
<accession>V4BF29</accession>
<keyword evidence="3" id="KW-0677">Repeat</keyword>
<keyword evidence="13" id="KW-1185">Reference proteome</keyword>
<dbReference type="RefSeq" id="XP_009061932.1">
    <property type="nucleotide sequence ID" value="XM_009063684.1"/>
</dbReference>
<dbReference type="OrthoDB" id="6157089at2759"/>
<evidence type="ECO:0000256" key="3">
    <source>
        <dbReference type="ARBA" id="ARBA00022737"/>
    </source>
</evidence>
<dbReference type="GO" id="GO:0007156">
    <property type="term" value="P:homophilic cell adhesion via plasma membrane adhesion molecules"/>
    <property type="evidence" value="ECO:0007669"/>
    <property type="project" value="InterPro"/>
</dbReference>
<reference evidence="12 13" key="1">
    <citation type="journal article" date="2013" name="Nature">
        <title>Insights into bilaterian evolution from three spiralian genomes.</title>
        <authorList>
            <person name="Simakov O."/>
            <person name="Marletaz F."/>
            <person name="Cho S.J."/>
            <person name="Edsinger-Gonzales E."/>
            <person name="Havlak P."/>
            <person name="Hellsten U."/>
            <person name="Kuo D.H."/>
            <person name="Larsson T."/>
            <person name="Lv J."/>
            <person name="Arendt D."/>
            <person name="Savage R."/>
            <person name="Osoegawa K."/>
            <person name="de Jong P."/>
            <person name="Grimwood J."/>
            <person name="Chapman J.A."/>
            <person name="Shapiro H."/>
            <person name="Aerts A."/>
            <person name="Otillar R.P."/>
            <person name="Terry A.Y."/>
            <person name="Boore J.L."/>
            <person name="Grigoriev I.V."/>
            <person name="Lindberg D.R."/>
            <person name="Seaver E.C."/>
            <person name="Weisblat D.A."/>
            <person name="Putnam N.H."/>
            <person name="Rokhsar D.S."/>
        </authorList>
    </citation>
    <scope>NUCLEOTIDE SEQUENCE [LARGE SCALE GENOMIC DNA]</scope>
</reference>
<dbReference type="PROSITE" id="PS50268">
    <property type="entry name" value="CADHERIN_2"/>
    <property type="match status" value="2"/>
</dbReference>
<dbReference type="Gene3D" id="2.60.40.60">
    <property type="entry name" value="Cadherins"/>
    <property type="match status" value="4"/>
</dbReference>
<dbReference type="PANTHER" id="PTHR24025">
    <property type="entry name" value="DESMOGLEIN FAMILY MEMBER"/>
    <property type="match status" value="1"/>
</dbReference>
<dbReference type="HOGENOM" id="CLU_385095_0_0_1"/>
<dbReference type="InterPro" id="IPR050971">
    <property type="entry name" value="Cadherin-domain_protein"/>
</dbReference>
<evidence type="ECO:0000256" key="4">
    <source>
        <dbReference type="ARBA" id="ARBA00022837"/>
    </source>
</evidence>
<dbReference type="CTD" id="20240396"/>
<proteinExistence type="predicted"/>
<evidence type="ECO:0000256" key="10">
    <source>
        <dbReference type="SAM" id="Phobius"/>
    </source>
</evidence>
<evidence type="ECO:0000259" key="11">
    <source>
        <dbReference type="PROSITE" id="PS50268"/>
    </source>
</evidence>
<feature type="domain" description="Cadherin" evidence="11">
    <location>
        <begin position="189"/>
        <end position="276"/>
    </location>
</feature>
<dbReference type="CDD" id="cd11304">
    <property type="entry name" value="Cadherin_repeat"/>
    <property type="match status" value="3"/>
</dbReference>
<dbReference type="GeneID" id="20240396"/>
<dbReference type="EMBL" id="KB202917">
    <property type="protein sequence ID" value="ESO87469.1"/>
    <property type="molecule type" value="Genomic_DNA"/>
</dbReference>
<evidence type="ECO:0000256" key="2">
    <source>
        <dbReference type="ARBA" id="ARBA00022692"/>
    </source>
</evidence>
<dbReference type="InterPro" id="IPR020894">
    <property type="entry name" value="Cadherin_CS"/>
</dbReference>